<accession>A0ABX7Q1S2</accession>
<reference evidence="1 2" key="1">
    <citation type="submission" date="2021-03" db="EMBL/GenBank/DDBJ databases">
        <title>Geobacter metallireducens gen. nov. sp. nov., a microorganism capable of coupling the complete oxidation of organic compounds to the reduction of iron and other metals.</title>
        <authorList>
            <person name="Li Y."/>
        </authorList>
    </citation>
    <scope>NUCLEOTIDE SEQUENCE [LARGE SCALE GENOMIC DNA]</scope>
    <source>
        <strain evidence="1 2">Jerry-YX</strain>
    </source>
</reference>
<keyword evidence="2" id="KW-1185">Reference proteome</keyword>
<sequence>MYRAILCSTGNPDYGQYVAVSPSVVAKVQSIEEAVTACREYISEWNLGGGNWCGDAGKVFLSGKLVARIAYNGKVLQEQ</sequence>
<dbReference type="RefSeq" id="WP_207163134.1">
    <property type="nucleotide sequence ID" value="NZ_CP071382.1"/>
</dbReference>
<protein>
    <submittedName>
        <fullName evidence="1">Uncharacterized protein</fullName>
    </submittedName>
</protein>
<dbReference type="Proteomes" id="UP000663651">
    <property type="component" value="Chromosome"/>
</dbReference>
<gene>
    <name evidence="1" type="ORF">JZM60_14555</name>
</gene>
<evidence type="ECO:0000313" key="2">
    <source>
        <dbReference type="Proteomes" id="UP000663651"/>
    </source>
</evidence>
<proteinExistence type="predicted"/>
<dbReference type="EMBL" id="CP071382">
    <property type="protein sequence ID" value="QSV45329.1"/>
    <property type="molecule type" value="Genomic_DNA"/>
</dbReference>
<name>A0ABX7Q1S2_9BACT</name>
<organism evidence="1 2">
    <name type="scientific">Geobacter benzoatilyticus</name>
    <dbReference type="NCBI Taxonomy" id="2815309"/>
    <lineage>
        <taxon>Bacteria</taxon>
        <taxon>Pseudomonadati</taxon>
        <taxon>Thermodesulfobacteriota</taxon>
        <taxon>Desulfuromonadia</taxon>
        <taxon>Geobacterales</taxon>
        <taxon>Geobacteraceae</taxon>
        <taxon>Geobacter</taxon>
    </lineage>
</organism>
<evidence type="ECO:0000313" key="1">
    <source>
        <dbReference type="EMBL" id="QSV45329.1"/>
    </source>
</evidence>